<dbReference type="Proteomes" id="UP001632038">
    <property type="component" value="Unassembled WGS sequence"/>
</dbReference>
<feature type="region of interest" description="Disordered" evidence="1">
    <location>
        <begin position="131"/>
        <end position="173"/>
    </location>
</feature>
<name>A0ABD3C9J1_9LAMI</name>
<dbReference type="AlphaFoldDB" id="A0ABD3C9J1"/>
<feature type="compositionally biased region" description="Polar residues" evidence="1">
    <location>
        <begin position="131"/>
        <end position="149"/>
    </location>
</feature>
<feature type="domain" description="Di19 zinc-binding" evidence="2">
    <location>
        <begin position="44"/>
        <end position="82"/>
    </location>
</feature>
<accession>A0ABD3C9J1</accession>
<evidence type="ECO:0000259" key="2">
    <source>
        <dbReference type="Pfam" id="PF05605"/>
    </source>
</evidence>
<proteinExistence type="predicted"/>
<dbReference type="InterPro" id="IPR033347">
    <property type="entry name" value="Di19"/>
</dbReference>
<dbReference type="Pfam" id="PF05605">
    <property type="entry name" value="zf-Di19"/>
    <property type="match status" value="1"/>
</dbReference>
<reference evidence="4" key="1">
    <citation type="journal article" date="2024" name="IScience">
        <title>Strigolactones Initiate the Formation of Haustorium-like Structures in Castilleja.</title>
        <authorList>
            <person name="Buerger M."/>
            <person name="Peterson D."/>
            <person name="Chory J."/>
        </authorList>
    </citation>
    <scope>NUCLEOTIDE SEQUENCE [LARGE SCALE GENOMIC DNA]</scope>
</reference>
<dbReference type="EMBL" id="JAVIJP010000047">
    <property type="protein sequence ID" value="KAL3625996.1"/>
    <property type="molecule type" value="Genomic_DNA"/>
</dbReference>
<evidence type="ECO:0000313" key="3">
    <source>
        <dbReference type="EMBL" id="KAL3625996.1"/>
    </source>
</evidence>
<sequence>MGDRLLEDLGITLYDYHEDEDETEGEYEFEEEVNASEKEEKFEELACPFCTEDFDVLGLCCHIDADHRTEVKSGICPVCSTKNYSARSRSAILRLRKDLQDKYLRFMKDSYSGDSSSDVVTDSKLMSFVNNPNHAYRPQTSQSASSTKAGISMESPNGDLSERNRTSFVNGLE</sequence>
<evidence type="ECO:0000313" key="4">
    <source>
        <dbReference type="Proteomes" id="UP001632038"/>
    </source>
</evidence>
<evidence type="ECO:0000256" key="1">
    <source>
        <dbReference type="SAM" id="MobiDB-lite"/>
    </source>
</evidence>
<dbReference type="PANTHER" id="PTHR31875">
    <property type="entry name" value="PROTEIN DEHYDRATION-INDUCED 19"/>
    <property type="match status" value="1"/>
</dbReference>
<gene>
    <name evidence="3" type="ORF">CASFOL_029545</name>
</gene>
<dbReference type="InterPro" id="IPR008598">
    <property type="entry name" value="Di19_Zn-bd"/>
</dbReference>
<comment type="caution">
    <text evidence="3">The sequence shown here is derived from an EMBL/GenBank/DDBJ whole genome shotgun (WGS) entry which is preliminary data.</text>
</comment>
<keyword evidence="4" id="KW-1185">Reference proteome</keyword>
<protein>
    <recommendedName>
        <fullName evidence="2">Di19 zinc-binding domain-containing protein</fullName>
    </recommendedName>
</protein>
<organism evidence="3 4">
    <name type="scientific">Castilleja foliolosa</name>
    <dbReference type="NCBI Taxonomy" id="1961234"/>
    <lineage>
        <taxon>Eukaryota</taxon>
        <taxon>Viridiplantae</taxon>
        <taxon>Streptophyta</taxon>
        <taxon>Embryophyta</taxon>
        <taxon>Tracheophyta</taxon>
        <taxon>Spermatophyta</taxon>
        <taxon>Magnoliopsida</taxon>
        <taxon>eudicotyledons</taxon>
        <taxon>Gunneridae</taxon>
        <taxon>Pentapetalae</taxon>
        <taxon>asterids</taxon>
        <taxon>lamiids</taxon>
        <taxon>Lamiales</taxon>
        <taxon>Orobanchaceae</taxon>
        <taxon>Pedicularideae</taxon>
        <taxon>Castillejinae</taxon>
        <taxon>Castilleja</taxon>
    </lineage>
</organism>
<dbReference type="PANTHER" id="PTHR31875:SF26">
    <property type="entry name" value="PROTEIN DEHYDRATION-INDUCED 19-RELATED"/>
    <property type="match status" value="1"/>
</dbReference>